<dbReference type="InterPro" id="IPR016181">
    <property type="entry name" value="Acyl_CoA_acyltransferase"/>
</dbReference>
<dbReference type="EMBL" id="BAABGY010000003">
    <property type="protein sequence ID" value="GAA4322671.1"/>
    <property type="molecule type" value="Genomic_DNA"/>
</dbReference>
<dbReference type="SUPFAM" id="SSF55729">
    <property type="entry name" value="Acyl-CoA N-acyltransferases (Nat)"/>
    <property type="match status" value="1"/>
</dbReference>
<reference evidence="3" key="1">
    <citation type="journal article" date="2019" name="Int. J. Syst. Evol. Microbiol.">
        <title>The Global Catalogue of Microorganisms (GCM) 10K type strain sequencing project: providing services to taxonomists for standard genome sequencing and annotation.</title>
        <authorList>
            <consortium name="The Broad Institute Genomics Platform"/>
            <consortium name="The Broad Institute Genome Sequencing Center for Infectious Disease"/>
            <person name="Wu L."/>
            <person name="Ma J."/>
        </authorList>
    </citation>
    <scope>NUCLEOTIDE SEQUENCE [LARGE SCALE GENOMIC DNA]</scope>
    <source>
        <strain evidence="3">JCM 17919</strain>
    </source>
</reference>
<dbReference type="InterPro" id="IPR031165">
    <property type="entry name" value="GNAT_YJDJ"/>
</dbReference>
<comment type="caution">
    <text evidence="2">The sequence shown here is derived from an EMBL/GenBank/DDBJ whole genome shotgun (WGS) entry which is preliminary data.</text>
</comment>
<dbReference type="PROSITE" id="PS51729">
    <property type="entry name" value="GNAT_YJDJ"/>
    <property type="match status" value="1"/>
</dbReference>
<keyword evidence="3" id="KW-1185">Reference proteome</keyword>
<protein>
    <submittedName>
        <fullName evidence="2">GNAT family N-acetyltransferase</fullName>
    </submittedName>
</protein>
<evidence type="ECO:0000313" key="2">
    <source>
        <dbReference type="EMBL" id="GAA4322671.1"/>
    </source>
</evidence>
<dbReference type="Gene3D" id="3.40.630.30">
    <property type="match status" value="1"/>
</dbReference>
<feature type="domain" description="N-acetyltransferase" evidence="1">
    <location>
        <begin position="6"/>
        <end position="93"/>
    </location>
</feature>
<evidence type="ECO:0000259" key="1">
    <source>
        <dbReference type="PROSITE" id="PS51729"/>
    </source>
</evidence>
<sequence length="97" mass="10951">MTIEHVQNAQDGTFFVPGNNEHLAEMTYRRHDPKTLVIDHTEVSDALKGKNVGLQLVQSAVEYARTEGLKIVPVCSFARAMFDKKPELRDVLQTEPE</sequence>
<dbReference type="RefSeq" id="WP_345253750.1">
    <property type="nucleotide sequence ID" value="NZ_BAABGY010000003.1"/>
</dbReference>
<accession>A0ABP8GEK6</accession>
<name>A0ABP8GEK6_9BACT</name>
<dbReference type="Proteomes" id="UP001501725">
    <property type="component" value="Unassembled WGS sequence"/>
</dbReference>
<dbReference type="PANTHER" id="PTHR31435:SF10">
    <property type="entry name" value="BSR4717 PROTEIN"/>
    <property type="match status" value="1"/>
</dbReference>
<dbReference type="InterPro" id="IPR045057">
    <property type="entry name" value="Gcn5-rel_NAT"/>
</dbReference>
<evidence type="ECO:0000313" key="3">
    <source>
        <dbReference type="Proteomes" id="UP001501725"/>
    </source>
</evidence>
<organism evidence="2 3">
    <name type="scientific">Flaviaesturariibacter amylovorans</name>
    <dbReference type="NCBI Taxonomy" id="1084520"/>
    <lineage>
        <taxon>Bacteria</taxon>
        <taxon>Pseudomonadati</taxon>
        <taxon>Bacteroidota</taxon>
        <taxon>Chitinophagia</taxon>
        <taxon>Chitinophagales</taxon>
        <taxon>Chitinophagaceae</taxon>
        <taxon>Flaviaestuariibacter</taxon>
    </lineage>
</organism>
<proteinExistence type="predicted"/>
<dbReference type="Pfam" id="PF14542">
    <property type="entry name" value="Acetyltransf_CG"/>
    <property type="match status" value="1"/>
</dbReference>
<gene>
    <name evidence="2" type="ORF">GCM10023184_09130</name>
</gene>
<dbReference type="PANTHER" id="PTHR31435">
    <property type="entry name" value="PROTEIN NATD1"/>
    <property type="match status" value="1"/>
</dbReference>